<dbReference type="GO" id="GO:0006508">
    <property type="term" value="P:proteolysis"/>
    <property type="evidence" value="ECO:0007669"/>
    <property type="project" value="UniProtKB-KW"/>
</dbReference>
<keyword evidence="1" id="KW-0645">Protease</keyword>
<dbReference type="EMBL" id="CP071090">
    <property type="protein sequence ID" value="QSQ19477.1"/>
    <property type="molecule type" value="Genomic_DNA"/>
</dbReference>
<keyword evidence="1" id="KW-0378">Hydrolase</keyword>
<dbReference type="Proteomes" id="UP000662747">
    <property type="component" value="Chromosome"/>
</dbReference>
<dbReference type="InterPro" id="IPR024653">
    <property type="entry name" value="Peptidase_M10/M27/M57"/>
</dbReference>
<sequence>MAVKATVFALVCSAWMFGCGGVGSKAMDETQETLHNLKVAGFPANDIEVVDGVVIVGGDMAVSLQASREMLESDGSGQEQYRTSNLVSSDIQMITIRSSGSVSAPIVRGILDAIENYNALSLGFDFQYLPEPCELDPNCPPRPPYANIDLIINPAVPSGGGALATTQLPSGGKPGASMALSQSLATYSRDFIEHVVTHEIGHALGLRHSDFYNRAISCGGSAVNEGASGVGAILIPGTPSTATVGGSIMNSCYPANATGEFTATDITALETLY</sequence>
<accession>A0ABX7NPM5</accession>
<dbReference type="InterPro" id="IPR024079">
    <property type="entry name" value="MetalloPept_cat_dom_sf"/>
</dbReference>
<name>A0ABX7NPM5_9BACT</name>
<organism evidence="1 2">
    <name type="scientific">Pyxidicoccus parkwayensis</name>
    <dbReference type="NCBI Taxonomy" id="2813578"/>
    <lineage>
        <taxon>Bacteria</taxon>
        <taxon>Pseudomonadati</taxon>
        <taxon>Myxococcota</taxon>
        <taxon>Myxococcia</taxon>
        <taxon>Myxococcales</taxon>
        <taxon>Cystobacterineae</taxon>
        <taxon>Myxococcaceae</taxon>
        <taxon>Pyxidicoccus</taxon>
    </lineage>
</organism>
<dbReference type="Pfam" id="PF12388">
    <property type="entry name" value="Peptidase_M57"/>
    <property type="match status" value="1"/>
</dbReference>
<dbReference type="SUPFAM" id="SSF55486">
    <property type="entry name" value="Metalloproteases ('zincins'), catalytic domain"/>
    <property type="match status" value="1"/>
</dbReference>
<evidence type="ECO:0000313" key="1">
    <source>
        <dbReference type="EMBL" id="QSQ19477.1"/>
    </source>
</evidence>
<dbReference type="GO" id="GO:0008233">
    <property type="term" value="F:peptidase activity"/>
    <property type="evidence" value="ECO:0007669"/>
    <property type="project" value="UniProtKB-KW"/>
</dbReference>
<reference evidence="1 2" key="1">
    <citation type="submission" date="2021-02" db="EMBL/GenBank/DDBJ databases">
        <title>De Novo genome assembly of isolated myxobacteria.</title>
        <authorList>
            <person name="Stevens D.C."/>
        </authorList>
    </citation>
    <scope>NUCLEOTIDE SEQUENCE [LARGE SCALE GENOMIC DNA]</scope>
    <source>
        <strain evidence="2">SCPEA02</strain>
    </source>
</reference>
<evidence type="ECO:0000313" key="2">
    <source>
        <dbReference type="Proteomes" id="UP000662747"/>
    </source>
</evidence>
<protein>
    <submittedName>
        <fullName evidence="1">Protease</fullName>
    </submittedName>
</protein>
<dbReference type="Gene3D" id="3.40.390.10">
    <property type="entry name" value="Collagenase (Catalytic Domain)"/>
    <property type="match status" value="1"/>
</dbReference>
<proteinExistence type="predicted"/>
<gene>
    <name evidence="1" type="ORF">JY651_29675</name>
</gene>
<dbReference type="PROSITE" id="PS51257">
    <property type="entry name" value="PROKAR_LIPOPROTEIN"/>
    <property type="match status" value="1"/>
</dbReference>
<keyword evidence="2" id="KW-1185">Reference proteome</keyword>